<feature type="compositionally biased region" description="Polar residues" evidence="1">
    <location>
        <begin position="95"/>
        <end position="112"/>
    </location>
</feature>
<accession>A0A7I7T2C8</accession>
<keyword evidence="4" id="KW-1185">Reference proteome</keyword>
<name>A0A7I7T2C8_9MYCO</name>
<reference evidence="3 4" key="1">
    <citation type="journal article" date="2019" name="Emerg. Microbes Infect.">
        <title>Comprehensive subspecies identification of 175 nontuberculous mycobacteria species based on 7547 genomic profiles.</title>
        <authorList>
            <person name="Matsumoto Y."/>
            <person name="Kinjo T."/>
            <person name="Motooka D."/>
            <person name="Nabeya D."/>
            <person name="Jung N."/>
            <person name="Uechi K."/>
            <person name="Horii T."/>
            <person name="Iida T."/>
            <person name="Fujita J."/>
            <person name="Nakamura S."/>
        </authorList>
    </citation>
    <scope>NUCLEOTIDE SEQUENCE [LARGE SCALE GENOMIC DNA]</scope>
    <source>
        <strain evidence="3 4">JCM 30396</strain>
    </source>
</reference>
<keyword evidence="2" id="KW-0472">Membrane</keyword>
<organism evidence="3 4">
    <name type="scientific">Mycolicibacterium helvum</name>
    <dbReference type="NCBI Taxonomy" id="1534349"/>
    <lineage>
        <taxon>Bacteria</taxon>
        <taxon>Bacillati</taxon>
        <taxon>Actinomycetota</taxon>
        <taxon>Actinomycetes</taxon>
        <taxon>Mycobacteriales</taxon>
        <taxon>Mycobacteriaceae</taxon>
        <taxon>Mycolicibacterium</taxon>
    </lineage>
</organism>
<sequence>MTGGLAMMGYRDEFDRCDGAASRRAPNPRLWLSAGAMTLGMGAAMIGGAAVAAADTAGNDGSSSTSSSAAVSSRPSTSTVGKGSPTKPTGPRGRVTSSTGSTKRISPSNAATKPTRPGKTDSSDTLTASSAASASQSDESSSATTPSAIAQNATTNSGVQSAVVARRAIAAAVPALPTPNQILKDLQQFVYNIQVTVTNQVNGVRDGLETLRSDVEHILGFSREVITQALPYGNPTLNKQFFVPATTYFSSSIATVAMAYAQLSGTAPNLQEFIDLAAVTPSTSNLGKMIYVSPSSFVSFADSFELLQDKKVRVIIRNYGSDQWSFAFNALTNGLQDPTKVMIVTIDGPVDGSADKQDKTVIVIGVDNVNGTVTINDPTRSTDGQGLTMSIDDFQKAWGGSNYQLVTTQLASSPSTPPPPPSTTRLVWSLPSPQQFFGGIAQAVVNQLEVAQDNLSNLTFDVARVLGVAKPDVIAPPSPSDAQYGDYTANYPYWTRQGYFYELGFKGTCTLMASAAAISQLKGITAPDDIRALAQQLIGQASATPSGIKYGKMMYDRNVGGMNFEDAVTLLNENGINADYTTYLKGQDEVAKQAMFAALQQGQAVIVGANADVMWNAYQRRYFNQSPANLEAATADHALLVISVDLAKNTIYVNDSSVQNGQGFPMPLDDFMTAWKTGGFEMITAELQNP</sequence>
<dbReference type="EMBL" id="AP022596">
    <property type="protein sequence ID" value="BBY63432.1"/>
    <property type="molecule type" value="Genomic_DNA"/>
</dbReference>
<dbReference type="AlphaFoldDB" id="A0A7I7T2C8"/>
<gene>
    <name evidence="3" type="ORF">MHEL_16750</name>
</gene>
<evidence type="ECO:0000313" key="4">
    <source>
        <dbReference type="Proteomes" id="UP000467148"/>
    </source>
</evidence>
<feature type="transmembrane region" description="Helical" evidence="2">
    <location>
        <begin position="30"/>
        <end position="54"/>
    </location>
</feature>
<evidence type="ECO:0000256" key="2">
    <source>
        <dbReference type="SAM" id="Phobius"/>
    </source>
</evidence>
<feature type="compositionally biased region" description="Low complexity" evidence="1">
    <location>
        <begin position="55"/>
        <end position="80"/>
    </location>
</feature>
<dbReference type="Proteomes" id="UP000467148">
    <property type="component" value="Chromosome"/>
</dbReference>
<protein>
    <recommendedName>
        <fullName evidence="5">Peptidase C39-like domain-containing protein</fullName>
    </recommendedName>
</protein>
<feature type="compositionally biased region" description="Low complexity" evidence="1">
    <location>
        <begin position="123"/>
        <end position="148"/>
    </location>
</feature>
<evidence type="ECO:0000313" key="3">
    <source>
        <dbReference type="EMBL" id="BBY63432.1"/>
    </source>
</evidence>
<keyword evidence="2" id="KW-1133">Transmembrane helix</keyword>
<evidence type="ECO:0008006" key="5">
    <source>
        <dbReference type="Google" id="ProtNLM"/>
    </source>
</evidence>
<feature type="region of interest" description="Disordered" evidence="1">
    <location>
        <begin position="55"/>
        <end position="149"/>
    </location>
</feature>
<keyword evidence="2" id="KW-0812">Transmembrane</keyword>
<dbReference type="KEGG" id="mhev:MHEL_16750"/>
<proteinExistence type="predicted"/>
<evidence type="ECO:0000256" key="1">
    <source>
        <dbReference type="SAM" id="MobiDB-lite"/>
    </source>
</evidence>
<dbReference type="Gene3D" id="3.90.70.10">
    <property type="entry name" value="Cysteine proteinases"/>
    <property type="match status" value="1"/>
</dbReference>